<proteinExistence type="predicted"/>
<keyword evidence="2" id="KW-1185">Reference proteome</keyword>
<evidence type="ECO:0000313" key="1">
    <source>
        <dbReference type="EMBL" id="KAK2168078.1"/>
    </source>
</evidence>
<dbReference type="AlphaFoldDB" id="A0AAD9KAE9"/>
<evidence type="ECO:0000313" key="2">
    <source>
        <dbReference type="Proteomes" id="UP001209878"/>
    </source>
</evidence>
<protein>
    <submittedName>
        <fullName evidence="1">Uncharacterized protein</fullName>
    </submittedName>
</protein>
<reference evidence="1" key="1">
    <citation type="journal article" date="2023" name="Mol. Biol. Evol.">
        <title>Third-Generation Sequencing Reveals the Adaptive Role of the Epigenome in Three Deep-Sea Polychaetes.</title>
        <authorList>
            <person name="Perez M."/>
            <person name="Aroh O."/>
            <person name="Sun Y."/>
            <person name="Lan Y."/>
            <person name="Juniper S.K."/>
            <person name="Young C.R."/>
            <person name="Angers B."/>
            <person name="Qian P.Y."/>
        </authorList>
    </citation>
    <scope>NUCLEOTIDE SEQUENCE</scope>
    <source>
        <strain evidence="1">R07B-5</strain>
    </source>
</reference>
<name>A0AAD9KAE9_RIDPI</name>
<gene>
    <name evidence="1" type="ORF">NP493_1246g00004</name>
</gene>
<sequence>MDLRQLGTFGYVNEGLLSGSVWTTGVYVTYFHDMSGQLKSPQRIVCFCFELLVIVVRDLLSSCLVLLHRGGM</sequence>
<dbReference type="EMBL" id="JAODUO010001245">
    <property type="protein sequence ID" value="KAK2168078.1"/>
    <property type="molecule type" value="Genomic_DNA"/>
</dbReference>
<comment type="caution">
    <text evidence="1">The sequence shown here is derived from an EMBL/GenBank/DDBJ whole genome shotgun (WGS) entry which is preliminary data.</text>
</comment>
<dbReference type="Proteomes" id="UP001209878">
    <property type="component" value="Unassembled WGS sequence"/>
</dbReference>
<organism evidence="1 2">
    <name type="scientific">Ridgeia piscesae</name>
    <name type="common">Tubeworm</name>
    <dbReference type="NCBI Taxonomy" id="27915"/>
    <lineage>
        <taxon>Eukaryota</taxon>
        <taxon>Metazoa</taxon>
        <taxon>Spiralia</taxon>
        <taxon>Lophotrochozoa</taxon>
        <taxon>Annelida</taxon>
        <taxon>Polychaeta</taxon>
        <taxon>Sedentaria</taxon>
        <taxon>Canalipalpata</taxon>
        <taxon>Sabellida</taxon>
        <taxon>Siboglinidae</taxon>
        <taxon>Ridgeia</taxon>
    </lineage>
</organism>
<accession>A0AAD9KAE9</accession>